<feature type="compositionally biased region" description="Polar residues" evidence="1">
    <location>
        <begin position="611"/>
        <end position="622"/>
    </location>
</feature>
<evidence type="ECO:0000313" key="3">
    <source>
        <dbReference type="Proteomes" id="UP000054549"/>
    </source>
</evidence>
<feature type="compositionally biased region" description="Polar residues" evidence="1">
    <location>
        <begin position="44"/>
        <end position="54"/>
    </location>
</feature>
<feature type="compositionally biased region" description="Basic residues" evidence="1">
    <location>
        <begin position="294"/>
        <end position="306"/>
    </location>
</feature>
<proteinExistence type="predicted"/>
<feature type="compositionally biased region" description="Basic and acidic residues" evidence="1">
    <location>
        <begin position="9"/>
        <end position="18"/>
    </location>
</feature>
<dbReference type="AlphaFoldDB" id="A0A0C2XL22"/>
<dbReference type="InParanoid" id="A0A0C2XL22"/>
<protein>
    <submittedName>
        <fullName evidence="2">Uncharacterized protein</fullName>
    </submittedName>
</protein>
<dbReference type="Proteomes" id="UP000054549">
    <property type="component" value="Unassembled WGS sequence"/>
</dbReference>
<feature type="region of interest" description="Disordered" evidence="1">
    <location>
        <begin position="1"/>
        <end position="73"/>
    </location>
</feature>
<dbReference type="EMBL" id="KN818224">
    <property type="protein sequence ID" value="KIL70226.1"/>
    <property type="molecule type" value="Genomic_DNA"/>
</dbReference>
<feature type="region of interest" description="Disordered" evidence="1">
    <location>
        <begin position="211"/>
        <end position="364"/>
    </location>
</feature>
<accession>A0A0C2XL22</accession>
<sequence>MSEQQTQERQSRKPKPENRFYNFLSRSRSRSRTKDARIDGPASSRDTPSNTVLPNSKPPARITSRPISTTTTATNATVVPSTPKATRARLAPIPQSSEVIGPDQQIPPGSSIPKLPGTRRKLHNLFGIHLVGQKKPSFGAAISQPGSSRSSLDVPPMPTQAASLRPNSRHKGAPSRSHSPGFAAKVGHKATTSLTDISNVQCPAPSNMFHRLFSGSKGAQPDTVPPVSVSAPIRRPSQHRSTKSDGKLHLTDKPLPELGSTTSVPGPFMPPPPHIIYTPATPERPTSSSSPCHGVKKVSLRLSKRSRSTDAKGKEREVHQHPTKGDPTTRPGKRGVFDFENPPWNVGTFSVQRSDSGGTDDFSRMSAWNRHTDRAIPERDSTFGPGLAGLGTIQREMSLRRGKEWEEQLRVREVERKKLIQEQRKQRHEQSSSQNTPPAETDHAGGSTSTVGTGHSTGGTGHSTGGTGHSSSWGKAAGKRAAMSVKTGSGSGLPKMTNLTHHPAFDFEPPVPSSSSWSTSSLGMPNNIPPSSGEKRSTGKWQQKPRLSEERHPSPAPSPAPIGHRSALKGRSLDLGLGLAWAPSTVREEALLPLLNIGRSFSHSSSASESHNTGKSTASSNGAKAGNEGVSQLGKEVAAVFKSTLDRDGFANFKRYVHQFDAHEIPFDGPTGIISRVEQLLGESSTLKQHEKRELMDQLVRIILRNA</sequence>
<feature type="region of interest" description="Disordered" evidence="1">
    <location>
        <begin position="602"/>
        <end position="629"/>
    </location>
</feature>
<feature type="compositionally biased region" description="Basic and acidic residues" evidence="1">
    <location>
        <begin position="242"/>
        <end position="255"/>
    </location>
</feature>
<feature type="region of interest" description="Disordered" evidence="1">
    <location>
        <begin position="138"/>
        <end position="183"/>
    </location>
</feature>
<gene>
    <name evidence="2" type="ORF">M378DRAFT_156307</name>
</gene>
<evidence type="ECO:0000256" key="1">
    <source>
        <dbReference type="SAM" id="MobiDB-lite"/>
    </source>
</evidence>
<dbReference type="STRING" id="946122.A0A0C2XL22"/>
<feature type="compositionally biased region" description="Basic and acidic residues" evidence="1">
    <location>
        <begin position="307"/>
        <end position="324"/>
    </location>
</feature>
<keyword evidence="3" id="KW-1185">Reference proteome</keyword>
<organism evidence="2 3">
    <name type="scientific">Amanita muscaria (strain Koide BX008)</name>
    <dbReference type="NCBI Taxonomy" id="946122"/>
    <lineage>
        <taxon>Eukaryota</taxon>
        <taxon>Fungi</taxon>
        <taxon>Dikarya</taxon>
        <taxon>Basidiomycota</taxon>
        <taxon>Agaricomycotina</taxon>
        <taxon>Agaricomycetes</taxon>
        <taxon>Agaricomycetidae</taxon>
        <taxon>Agaricales</taxon>
        <taxon>Pluteineae</taxon>
        <taxon>Amanitaceae</taxon>
        <taxon>Amanita</taxon>
    </lineage>
</organism>
<feature type="compositionally biased region" description="Low complexity" evidence="1">
    <location>
        <begin position="445"/>
        <end position="454"/>
    </location>
</feature>
<feature type="compositionally biased region" description="Gly residues" evidence="1">
    <location>
        <begin position="455"/>
        <end position="468"/>
    </location>
</feature>
<feature type="compositionally biased region" description="Basic and acidic residues" evidence="1">
    <location>
        <begin position="420"/>
        <end position="430"/>
    </location>
</feature>
<feature type="region of interest" description="Disordered" evidence="1">
    <location>
        <begin position="420"/>
        <end position="566"/>
    </location>
</feature>
<feature type="compositionally biased region" description="Polar residues" evidence="1">
    <location>
        <begin position="347"/>
        <end position="357"/>
    </location>
</feature>
<dbReference type="HOGENOM" id="CLU_354899_0_0_1"/>
<name>A0A0C2XL22_AMAMK</name>
<feature type="compositionally biased region" description="Low complexity" evidence="1">
    <location>
        <begin position="60"/>
        <end position="73"/>
    </location>
</feature>
<evidence type="ECO:0000313" key="2">
    <source>
        <dbReference type="EMBL" id="KIL70226.1"/>
    </source>
</evidence>
<reference evidence="2 3" key="1">
    <citation type="submission" date="2014-04" db="EMBL/GenBank/DDBJ databases">
        <title>Evolutionary Origins and Diversification of the Mycorrhizal Mutualists.</title>
        <authorList>
            <consortium name="DOE Joint Genome Institute"/>
            <consortium name="Mycorrhizal Genomics Consortium"/>
            <person name="Kohler A."/>
            <person name="Kuo A."/>
            <person name="Nagy L.G."/>
            <person name="Floudas D."/>
            <person name="Copeland A."/>
            <person name="Barry K.W."/>
            <person name="Cichocki N."/>
            <person name="Veneault-Fourrey C."/>
            <person name="LaButti K."/>
            <person name="Lindquist E.A."/>
            <person name="Lipzen A."/>
            <person name="Lundell T."/>
            <person name="Morin E."/>
            <person name="Murat C."/>
            <person name="Riley R."/>
            <person name="Ohm R."/>
            <person name="Sun H."/>
            <person name="Tunlid A."/>
            <person name="Henrissat B."/>
            <person name="Grigoriev I.V."/>
            <person name="Hibbett D.S."/>
            <person name="Martin F."/>
        </authorList>
    </citation>
    <scope>NUCLEOTIDE SEQUENCE [LARGE SCALE GENOMIC DNA]</scope>
    <source>
        <strain evidence="2 3">Koide BX008</strain>
    </source>
</reference>
<dbReference type="OrthoDB" id="3260940at2759"/>